<name>A0ABV0M2U4_9HYPH</name>
<dbReference type="Proteomes" id="UP001496627">
    <property type="component" value="Unassembled WGS sequence"/>
</dbReference>
<evidence type="ECO:0000313" key="1">
    <source>
        <dbReference type="EMBL" id="MEQ1406198.1"/>
    </source>
</evidence>
<dbReference type="RefSeq" id="WP_227702556.1">
    <property type="nucleotide sequence ID" value="NZ_JBEAAL010000009.1"/>
</dbReference>
<dbReference type="Gene3D" id="3.30.930.30">
    <property type="match status" value="1"/>
</dbReference>
<keyword evidence="2" id="KW-1185">Reference proteome</keyword>
<organism evidence="1 2">
    <name type="scientific">Neorhizobium phenanthreniclasticum</name>
    <dbReference type="NCBI Taxonomy" id="3157917"/>
    <lineage>
        <taxon>Bacteria</taxon>
        <taxon>Pseudomonadati</taxon>
        <taxon>Pseudomonadota</taxon>
        <taxon>Alphaproteobacteria</taxon>
        <taxon>Hyphomicrobiales</taxon>
        <taxon>Rhizobiaceae</taxon>
        <taxon>Rhizobium/Agrobacterium group</taxon>
        <taxon>Neorhizobium</taxon>
    </lineage>
</organism>
<gene>
    <name evidence="1" type="ORF">ABK249_14765</name>
</gene>
<comment type="caution">
    <text evidence="1">The sequence shown here is derived from an EMBL/GenBank/DDBJ whole genome shotgun (WGS) entry which is preliminary data.</text>
</comment>
<sequence>MAIYHLNVKNISRGDGRSVVTAAGYRAWETLPNEAEERMSDFAVSKMSPADRRPSLGANCSKSASICRILAMFCLVLSSRRPCASY</sequence>
<dbReference type="EMBL" id="JBEAAL010000009">
    <property type="protein sequence ID" value="MEQ1406198.1"/>
    <property type="molecule type" value="Genomic_DNA"/>
</dbReference>
<proteinExistence type="predicted"/>
<accession>A0ABV0M2U4</accession>
<protein>
    <submittedName>
        <fullName evidence="1">Uncharacterized protein</fullName>
    </submittedName>
</protein>
<evidence type="ECO:0000313" key="2">
    <source>
        <dbReference type="Proteomes" id="UP001496627"/>
    </source>
</evidence>
<reference evidence="1 2" key="1">
    <citation type="submission" date="2024-05" db="EMBL/GenBank/DDBJ databases">
        <title>Neorhizobium sp. Rsf11, a plant growth promoting and heavy metal resistant PAH-degrader.</title>
        <authorList>
            <person name="Golubev S.N."/>
            <person name="Muratova A.Y."/>
            <person name="Markelova M.I."/>
        </authorList>
    </citation>
    <scope>NUCLEOTIDE SEQUENCE [LARGE SCALE GENOMIC DNA]</scope>
    <source>
        <strain evidence="1 2">Rsf11</strain>
    </source>
</reference>